<evidence type="ECO:0000259" key="2">
    <source>
        <dbReference type="Pfam" id="PF13514"/>
    </source>
</evidence>
<dbReference type="Pfam" id="PF13304">
    <property type="entry name" value="AAA_21"/>
    <property type="match status" value="1"/>
</dbReference>
<dbReference type="AlphaFoldDB" id="A0A450SC35"/>
<dbReference type="Pfam" id="PF13514">
    <property type="entry name" value="AAA_27"/>
    <property type="match status" value="1"/>
</dbReference>
<dbReference type="Gene3D" id="3.40.50.300">
    <property type="entry name" value="P-loop containing nucleotide triphosphate hydrolases"/>
    <property type="match status" value="2"/>
</dbReference>
<dbReference type="SUPFAM" id="SSF52540">
    <property type="entry name" value="P-loop containing nucleoside triphosphate hydrolases"/>
    <property type="match status" value="1"/>
</dbReference>
<dbReference type="GO" id="GO:0016887">
    <property type="term" value="F:ATP hydrolysis activity"/>
    <property type="evidence" value="ECO:0007669"/>
    <property type="project" value="InterPro"/>
</dbReference>
<keyword evidence="3" id="KW-0547">Nucleotide-binding</keyword>
<dbReference type="PANTHER" id="PTHR43581">
    <property type="entry name" value="ATP/GTP PHOSPHATASE"/>
    <property type="match status" value="1"/>
</dbReference>
<sequence length="491" mass="56158">MRIERLVLDKVGCFDHLEMIFPEGKNPEKADAHLIVGPNGSGKSTILMAVAQFFSMLPTGLEERFHGGHSLALLYLNNGLRAALAFEPTNPNQLPWEDGIRTTQDTPPLMIPRPMMSHHGVFFNPDLPEEEKPLERVDERVKGLCLFHPDTSKSILDLRAYRRQASDFRLSGHQHKDTRFHHLAFAYGGQRSVEKNHMEGILEQEEAPLLDACITPKPIGNQKTQPWIQWIANTWTKAALAREEGDETGRKRYRNAIERIEQIIRDITGRKFAFVMSHQPTIRVDVSLDGEILPIDVLPDGLKSLLSWIGDLLMRMDRVPWIDETPLLERSFTLFLDEIEVHLHPAWQRKILPVVQALFPNAQIFVSTHSPFVIASAEDAWIHPLYLDEKGRGHAGEPLPDMVGNSYATVLRDVLGIEEEFAPKVDEALQEFYRLRDSALRRESEALVQLRTKGEELKAFGEEVWAIVVPEIRQVERRLQQMDQQTLERVE</sequence>
<proteinExistence type="predicted"/>
<dbReference type="GO" id="GO:0005524">
    <property type="term" value="F:ATP binding"/>
    <property type="evidence" value="ECO:0007669"/>
    <property type="project" value="UniProtKB-KW"/>
</dbReference>
<evidence type="ECO:0000259" key="1">
    <source>
        <dbReference type="Pfam" id="PF13304"/>
    </source>
</evidence>
<dbReference type="EMBL" id="CAADEX010000026">
    <property type="protein sequence ID" value="VFJ49819.1"/>
    <property type="molecule type" value="Genomic_DNA"/>
</dbReference>
<evidence type="ECO:0000313" key="3">
    <source>
        <dbReference type="EMBL" id="VFJ49819.1"/>
    </source>
</evidence>
<organism evidence="3">
    <name type="scientific">Candidatus Kentrum sp. DK</name>
    <dbReference type="NCBI Taxonomy" id="2126562"/>
    <lineage>
        <taxon>Bacteria</taxon>
        <taxon>Pseudomonadati</taxon>
        <taxon>Pseudomonadota</taxon>
        <taxon>Gammaproteobacteria</taxon>
        <taxon>Candidatus Kentrum</taxon>
    </lineage>
</organism>
<name>A0A450SC35_9GAMM</name>
<protein>
    <submittedName>
        <fullName evidence="3">Predicted ATP-binding protein involved in virulence</fullName>
    </submittedName>
</protein>
<feature type="domain" description="YhaN AAA" evidence="2">
    <location>
        <begin position="1"/>
        <end position="63"/>
    </location>
</feature>
<dbReference type="PANTHER" id="PTHR43581:SF2">
    <property type="entry name" value="EXCINUCLEASE ATPASE SUBUNIT"/>
    <property type="match status" value="1"/>
</dbReference>
<dbReference type="InterPro" id="IPR038734">
    <property type="entry name" value="YhaN_AAA"/>
</dbReference>
<feature type="domain" description="ATPase AAA-type core" evidence="1">
    <location>
        <begin position="286"/>
        <end position="374"/>
    </location>
</feature>
<reference evidence="3" key="1">
    <citation type="submission" date="2019-02" db="EMBL/GenBank/DDBJ databases">
        <authorList>
            <person name="Gruber-Vodicka R. H."/>
            <person name="Seah K. B. B."/>
        </authorList>
    </citation>
    <scope>NUCLEOTIDE SEQUENCE</scope>
    <source>
        <strain evidence="3">BECK_DK47</strain>
    </source>
</reference>
<dbReference type="InterPro" id="IPR003959">
    <property type="entry name" value="ATPase_AAA_core"/>
</dbReference>
<dbReference type="InterPro" id="IPR051396">
    <property type="entry name" value="Bact_Antivir_Def_Nuclease"/>
</dbReference>
<gene>
    <name evidence="3" type="ORF">BECKDK2373B_GA0170837_102622</name>
</gene>
<accession>A0A450SC35</accession>
<keyword evidence="3" id="KW-0067">ATP-binding</keyword>
<dbReference type="InterPro" id="IPR027417">
    <property type="entry name" value="P-loop_NTPase"/>
</dbReference>